<protein>
    <submittedName>
        <fullName evidence="1">Uncharacterized protein</fullName>
    </submittedName>
</protein>
<sequence>MVTKIDIRLLPSLFKLLEKSELPVMRWNPVESSFLTAKLAVIFMLETVEIIL</sequence>
<comment type="caution">
    <text evidence="1">The sequence shown here is derived from an EMBL/GenBank/DDBJ whole genome shotgun (WGS) entry which is preliminary data.</text>
</comment>
<evidence type="ECO:0000313" key="2">
    <source>
        <dbReference type="Proteomes" id="UP001497382"/>
    </source>
</evidence>
<reference evidence="1 2" key="1">
    <citation type="submission" date="2024-04" db="EMBL/GenBank/DDBJ databases">
        <authorList>
            <person name="Rising A."/>
            <person name="Reimegard J."/>
            <person name="Sonavane S."/>
            <person name="Akerstrom W."/>
            <person name="Nylinder S."/>
            <person name="Hedman E."/>
            <person name="Kallberg Y."/>
        </authorList>
    </citation>
    <scope>NUCLEOTIDE SEQUENCE [LARGE SCALE GENOMIC DNA]</scope>
</reference>
<organism evidence="1 2">
    <name type="scientific">Larinioides sclopetarius</name>
    <dbReference type="NCBI Taxonomy" id="280406"/>
    <lineage>
        <taxon>Eukaryota</taxon>
        <taxon>Metazoa</taxon>
        <taxon>Ecdysozoa</taxon>
        <taxon>Arthropoda</taxon>
        <taxon>Chelicerata</taxon>
        <taxon>Arachnida</taxon>
        <taxon>Araneae</taxon>
        <taxon>Araneomorphae</taxon>
        <taxon>Entelegynae</taxon>
        <taxon>Araneoidea</taxon>
        <taxon>Araneidae</taxon>
        <taxon>Larinioides</taxon>
    </lineage>
</organism>
<keyword evidence="2" id="KW-1185">Reference proteome</keyword>
<dbReference type="Proteomes" id="UP001497382">
    <property type="component" value="Unassembled WGS sequence"/>
</dbReference>
<gene>
    <name evidence="1" type="ORF">LARSCL_LOCUS20184</name>
</gene>
<accession>A0AAV2BLS1</accession>
<evidence type="ECO:0000313" key="1">
    <source>
        <dbReference type="EMBL" id="CAL1297220.1"/>
    </source>
</evidence>
<name>A0AAV2BLS1_9ARAC</name>
<dbReference type="AlphaFoldDB" id="A0AAV2BLS1"/>
<proteinExistence type="predicted"/>
<dbReference type="EMBL" id="CAXIEN010000417">
    <property type="protein sequence ID" value="CAL1297220.1"/>
    <property type="molecule type" value="Genomic_DNA"/>
</dbReference>